<protein>
    <recommendedName>
        <fullName evidence="4">WSC domain-containing protein</fullName>
    </recommendedName>
</protein>
<evidence type="ECO:0000256" key="1">
    <source>
        <dbReference type="ARBA" id="ARBA00022737"/>
    </source>
</evidence>
<evidence type="ECO:0000259" key="4">
    <source>
        <dbReference type="PROSITE" id="PS51212"/>
    </source>
</evidence>
<sequence>MAEFPVHTYRFLLSLIAAFIIPLLRVDAFGETDFITWGGDYSRTSYQNNHNLDPNVVRSSAFGQIFRTTLPGNFNGLATEQIFASPLVYTGKDGAQYIYVATTQNNLYKLDARTGTIVASRNLHVPFLQADLESCVDINPLIGVTATGIIDPGTGIWYVTAKTYTEQFQNGNFTPQNPPGRQNGRYWQHAVHTEDLSEVSGWPIALEGLVFRNNANRVFVGGNQHSRPGQLIVGDYLYTGYASHCIQYNYTGAIIGFNKKTGQIIEAFATEGGPEPNSVKGGGIWMSGGGLSYDGKGSIFFATGNGYASQLKASGNAVPGRSPPTALEEAAVNAKINDDGTLTVIDFFMPYEKVSLDGSDRDLGTTPLVLLPPKVFNCSNHGRIGVVTGKSGKTYWLNLDDLGGYQQGPNHGDKVIQVYENENSVYAGAGMIPLSGGYVYIPVTQFKTHVFKFACDALGNAGFTKVSDTPDPNAWILGTGAATVTTIGDQEGTGLLWISDVQGYGLRIYDPIPPAGGGSLTSLRNFTIPGVAKFSRPVFGDGRVYISTNQGYLYGFGSPVKNILNCSSSYEFGAVPIRTVTSPLVVTCTALEQTIVQSISLLRTTGSTDFKLSSIPALPLVLASGQTFSFNATANPSNVGVISADVAINLQNTVSGYASQSLVTLKATGHSAKPYLAIAPGSVTFNVIANQLPSEQPSMVWNLGDSLLTFTNASFSLVSPDGPWVTPNVTTSGQLQVGDFTFDTILPTIPAGASYVFKTTYSPMTPGNDTVYFTAFSDGGSASLVLFGNAGTQPKAIVEFQSPDGSGWVPYDRTKYSFSFGTVYEGQTKNLLFRLTNGGGPTAVPLSVAVSKPPYGIPGIIGKSNNVDLAEGTILSAGESLTANLFCAVPKSQVNMANYSGSAIWTLNTNDLDLGKLFMNFTCNAAVEQVGPLLSNGTAQYGYIGCFKEGAPDAPRQLAVQAYSDPVNNTNTRCINTCSSLGYIFAGTQFSEECWCGMAIPIQVGDDQNCNYGCNGNVNQTCGGNGLLKDSSWISLFADSKVFDGNVISPPLQIVPSVGQYKYVGCYAEPFAKTISLNGTYNIAMTVQWCAAWCGSTYTYFGLEYAQECNCGFTLNPTSTLVNSSLCNFPCKGSNSQYCGGSSKMMIYQYDASLPSSSVSVITLSSTSSSPVVASSSISTVVASTSTAITVISSSPTSAVIVSSTTASAAGSSTTVPSGSTLSTPTPTGNSSASTAIGSSSLGSNAASAVSVNAMSTIVVPPATVVPSTVSPLTTSSPVSSSRVITPTPLPEIPLSAYTYIGCWRDSPSRMLSGRMISNDSVSLDFCASFCSGYQYFGTEYGKECYCGNGIPLQFFQGPKGQCNVVCAANKNQVCGGFWGLSTYQLTPEVPGNPTSIQGYTKMGCYAEKPKSRALKAVYSSDSMTTELCAAKAVARGFAYFGLEYGRECWMDNVLDGAVLSPQSNCAINCTGNTFQSCGGASFFQLYGDGTGTVIPLSGLSSSSLSTSPSAVASPSSALVPSSSLGLPSNLVTRSSSTATSSAPLSIVSTSPSPSSSAPSSRTTNIQPSTSISPSVSSSNNVPSSSVSAAAPSLIIPPVDSYNYVGCWTDNASRGQGRALQGLPRFTDPFMTPSICAKYCTQFAYFGLEYSTECWMPSRLIASIRLSHPLWSPLRSQLLLCVPFPSLCLLLYLSSTSCSASSSTSSPSHPHLTNTPSAAPTPKTTPSPPPNPAPPPAPAPLSLPAAAPPTSPSIIPSTPLKPPPTPPSP</sequence>
<accession>A0AAN6RG33</accession>
<dbReference type="InterPro" id="IPR015943">
    <property type="entry name" value="WD40/YVTN_repeat-like_dom_sf"/>
</dbReference>
<feature type="signal peptide" evidence="3">
    <location>
        <begin position="1"/>
        <end position="28"/>
    </location>
</feature>
<dbReference type="SUPFAM" id="SSF50998">
    <property type="entry name" value="Quinoprotein alcohol dehydrogenase-like"/>
    <property type="match status" value="1"/>
</dbReference>
<dbReference type="InterPro" id="IPR051589">
    <property type="entry name" value="Sialate-O-sulfotransferase"/>
</dbReference>
<evidence type="ECO:0000313" key="5">
    <source>
        <dbReference type="EMBL" id="KAK3208146.1"/>
    </source>
</evidence>
<feature type="region of interest" description="Disordered" evidence="2">
    <location>
        <begin position="1543"/>
        <end position="1581"/>
    </location>
</feature>
<feature type="domain" description="WSC" evidence="4">
    <location>
        <begin position="1060"/>
        <end position="1151"/>
    </location>
</feature>
<keyword evidence="6" id="KW-1185">Reference proteome</keyword>
<dbReference type="SMART" id="SM00321">
    <property type="entry name" value="WSC"/>
    <property type="match status" value="4"/>
</dbReference>
<dbReference type="Pfam" id="PF01822">
    <property type="entry name" value="WSC"/>
    <property type="match status" value="5"/>
</dbReference>
<gene>
    <name evidence="5" type="ORF">GRF29_96g1529024</name>
</gene>
<feature type="compositionally biased region" description="Low complexity" evidence="2">
    <location>
        <begin position="1703"/>
        <end position="1722"/>
    </location>
</feature>
<feature type="compositionally biased region" description="Pro residues" evidence="2">
    <location>
        <begin position="1759"/>
        <end position="1769"/>
    </location>
</feature>
<name>A0AAN6RG33_9PLEO</name>
<dbReference type="PANTHER" id="PTHR45964">
    <property type="entry name" value="WSCD FAMILY MEMBER CG9164"/>
    <property type="match status" value="1"/>
</dbReference>
<feature type="domain" description="WSC" evidence="4">
    <location>
        <begin position="1297"/>
        <end position="1387"/>
    </location>
</feature>
<feature type="domain" description="WSC" evidence="4">
    <location>
        <begin position="940"/>
        <end position="1034"/>
    </location>
</feature>
<dbReference type="Gene3D" id="2.130.10.10">
    <property type="entry name" value="YVTN repeat-like/Quinoprotein amine dehydrogenase"/>
    <property type="match status" value="1"/>
</dbReference>
<keyword evidence="3" id="KW-0732">Signal</keyword>
<organism evidence="5 6">
    <name type="scientific">Pseudopithomyces chartarum</name>
    <dbReference type="NCBI Taxonomy" id="1892770"/>
    <lineage>
        <taxon>Eukaryota</taxon>
        <taxon>Fungi</taxon>
        <taxon>Dikarya</taxon>
        <taxon>Ascomycota</taxon>
        <taxon>Pezizomycotina</taxon>
        <taxon>Dothideomycetes</taxon>
        <taxon>Pleosporomycetidae</taxon>
        <taxon>Pleosporales</taxon>
        <taxon>Massarineae</taxon>
        <taxon>Didymosphaeriaceae</taxon>
        <taxon>Pseudopithomyces</taxon>
    </lineage>
</organism>
<reference evidence="5 6" key="1">
    <citation type="submission" date="2021-02" db="EMBL/GenBank/DDBJ databases">
        <title>Genome assembly of Pseudopithomyces chartarum.</title>
        <authorList>
            <person name="Jauregui R."/>
            <person name="Singh J."/>
            <person name="Voisey C."/>
        </authorList>
    </citation>
    <scope>NUCLEOTIDE SEQUENCE [LARGE SCALE GENOMIC DNA]</scope>
    <source>
        <strain evidence="5 6">AGR01</strain>
    </source>
</reference>
<dbReference type="PROSITE" id="PS51212">
    <property type="entry name" value="WSC"/>
    <property type="match status" value="4"/>
</dbReference>
<evidence type="ECO:0000256" key="3">
    <source>
        <dbReference type="SAM" id="SignalP"/>
    </source>
</evidence>
<evidence type="ECO:0000313" key="6">
    <source>
        <dbReference type="Proteomes" id="UP001280581"/>
    </source>
</evidence>
<comment type="caution">
    <text evidence="5">The sequence shown here is derived from an EMBL/GenBank/DDBJ whole genome shotgun (WGS) entry which is preliminary data.</text>
</comment>
<proteinExistence type="predicted"/>
<feature type="compositionally biased region" description="Low complexity" evidence="2">
    <location>
        <begin position="1543"/>
        <end position="1561"/>
    </location>
</feature>
<evidence type="ECO:0000256" key="2">
    <source>
        <dbReference type="SAM" id="MobiDB-lite"/>
    </source>
</evidence>
<feature type="compositionally biased region" description="Pro residues" evidence="2">
    <location>
        <begin position="1723"/>
        <end position="1751"/>
    </location>
</feature>
<dbReference type="Proteomes" id="UP001280581">
    <property type="component" value="Unassembled WGS sequence"/>
</dbReference>
<dbReference type="InterPro" id="IPR002889">
    <property type="entry name" value="WSC_carb-bd"/>
</dbReference>
<feature type="region of interest" description="Disordered" evidence="2">
    <location>
        <begin position="1209"/>
        <end position="1236"/>
    </location>
</feature>
<feature type="compositionally biased region" description="Low complexity" evidence="2">
    <location>
        <begin position="1568"/>
        <end position="1581"/>
    </location>
</feature>
<keyword evidence="1" id="KW-0677">Repeat</keyword>
<feature type="region of interest" description="Disordered" evidence="2">
    <location>
        <begin position="1703"/>
        <end position="1769"/>
    </location>
</feature>
<dbReference type="PANTHER" id="PTHR45964:SF5">
    <property type="entry name" value="WSCD FAMILY MEMBER CG9164"/>
    <property type="match status" value="1"/>
</dbReference>
<feature type="chain" id="PRO_5042811652" description="WSC domain-containing protein" evidence="3">
    <location>
        <begin position="29"/>
        <end position="1769"/>
    </location>
</feature>
<dbReference type="EMBL" id="WVTA01000008">
    <property type="protein sequence ID" value="KAK3208146.1"/>
    <property type="molecule type" value="Genomic_DNA"/>
</dbReference>
<dbReference type="InterPro" id="IPR011047">
    <property type="entry name" value="Quinoprotein_ADH-like_sf"/>
</dbReference>
<feature type="domain" description="WSC" evidence="4">
    <location>
        <begin position="1399"/>
        <end position="1490"/>
    </location>
</feature>